<reference evidence="1 2" key="1">
    <citation type="journal article" date="2021" name="Elife">
        <title>Chloroplast acquisition without the gene transfer in kleptoplastic sea slugs, Plakobranchus ocellatus.</title>
        <authorList>
            <person name="Maeda T."/>
            <person name="Takahashi S."/>
            <person name="Yoshida T."/>
            <person name="Shimamura S."/>
            <person name="Takaki Y."/>
            <person name="Nagai Y."/>
            <person name="Toyoda A."/>
            <person name="Suzuki Y."/>
            <person name="Arimoto A."/>
            <person name="Ishii H."/>
            <person name="Satoh N."/>
            <person name="Nishiyama T."/>
            <person name="Hasebe M."/>
            <person name="Maruyama T."/>
            <person name="Minagawa J."/>
            <person name="Obokata J."/>
            <person name="Shigenobu S."/>
        </authorList>
    </citation>
    <scope>NUCLEOTIDE SEQUENCE [LARGE SCALE GENOMIC DNA]</scope>
</reference>
<dbReference type="AlphaFoldDB" id="A0AAV3YSE8"/>
<keyword evidence="2" id="KW-1185">Reference proteome</keyword>
<comment type="caution">
    <text evidence="1">The sequence shown here is derived from an EMBL/GenBank/DDBJ whole genome shotgun (WGS) entry which is preliminary data.</text>
</comment>
<evidence type="ECO:0000313" key="1">
    <source>
        <dbReference type="EMBL" id="GFN85487.1"/>
    </source>
</evidence>
<organism evidence="1 2">
    <name type="scientific">Plakobranchus ocellatus</name>
    <dbReference type="NCBI Taxonomy" id="259542"/>
    <lineage>
        <taxon>Eukaryota</taxon>
        <taxon>Metazoa</taxon>
        <taxon>Spiralia</taxon>
        <taxon>Lophotrochozoa</taxon>
        <taxon>Mollusca</taxon>
        <taxon>Gastropoda</taxon>
        <taxon>Heterobranchia</taxon>
        <taxon>Euthyneura</taxon>
        <taxon>Panpulmonata</taxon>
        <taxon>Sacoglossa</taxon>
        <taxon>Placobranchoidea</taxon>
        <taxon>Plakobranchidae</taxon>
        <taxon>Plakobranchus</taxon>
    </lineage>
</organism>
<gene>
    <name evidence="1" type="ORF">PoB_001199300</name>
</gene>
<protein>
    <submittedName>
        <fullName evidence="1">Uncharacterized protein</fullName>
    </submittedName>
</protein>
<proteinExistence type="predicted"/>
<dbReference type="Proteomes" id="UP000735302">
    <property type="component" value="Unassembled WGS sequence"/>
</dbReference>
<sequence>MDLKANVKFIATELLSRVMTFYTLILSFHSASDERLIKLPRLVPNRRLTNGSTDKTYLIIILTGYSHLTTFYRSPFTILATLVSGNGKGVGGTMDSEPTLRSAGPFCCWFEPRYRLHGRTEGLKA</sequence>
<dbReference type="EMBL" id="BLXT01001415">
    <property type="protein sequence ID" value="GFN85487.1"/>
    <property type="molecule type" value="Genomic_DNA"/>
</dbReference>
<name>A0AAV3YSE8_9GAST</name>
<accession>A0AAV3YSE8</accession>
<evidence type="ECO:0000313" key="2">
    <source>
        <dbReference type="Proteomes" id="UP000735302"/>
    </source>
</evidence>